<keyword evidence="3" id="KW-1185">Reference proteome</keyword>
<comment type="similarity">
    <text evidence="1">Belongs to the ornithine cyclodeaminase/mu-crystallin family.</text>
</comment>
<reference evidence="2" key="1">
    <citation type="submission" date="2022-07" db="EMBL/GenBank/DDBJ databases">
        <title>Fungi with potential for degradation of polypropylene.</title>
        <authorList>
            <person name="Gostincar C."/>
        </authorList>
    </citation>
    <scope>NUCLEOTIDE SEQUENCE</scope>
    <source>
        <strain evidence="2">EXF-13308</strain>
    </source>
</reference>
<proteinExistence type="inferred from homology"/>
<dbReference type="EMBL" id="JANBVO010000016">
    <property type="protein sequence ID" value="KAJ9144619.1"/>
    <property type="molecule type" value="Genomic_DNA"/>
</dbReference>
<protein>
    <submittedName>
        <fullName evidence="2">Proline utilization protein</fullName>
    </submittedName>
</protein>
<evidence type="ECO:0000313" key="2">
    <source>
        <dbReference type="EMBL" id="KAJ9144619.1"/>
    </source>
</evidence>
<dbReference type="PANTHER" id="PTHR13812">
    <property type="entry name" value="KETIMINE REDUCTASE MU-CRYSTALLIN"/>
    <property type="match status" value="1"/>
</dbReference>
<dbReference type="Proteomes" id="UP001174694">
    <property type="component" value="Unassembled WGS sequence"/>
</dbReference>
<dbReference type="AlphaFoldDB" id="A0AA38RRF3"/>
<dbReference type="Pfam" id="PF02423">
    <property type="entry name" value="OCD_Mu_crystall"/>
    <property type="match status" value="1"/>
</dbReference>
<dbReference type="Gene3D" id="3.40.50.720">
    <property type="entry name" value="NAD(P)-binding Rossmann-like Domain"/>
    <property type="match status" value="1"/>
</dbReference>
<sequence length="386" mass="41418">MAASDFSVLSDQDVKALFTNFTSDDVSRMASELESAFLSYSVGGQSAYQVHRQGVTRPDGQTTLFMPATLPSGVSVKIVGVPPPRPASAPGPPPPLRGVLVLCDAEGRCVGVVNSEEFTAFRTALGAMLLYRRRRRTEHLVVFGAGKQALWHARLALVLRGADIKTVTVVNRSAPRARQLVERLRQMDLEGPSAVAAGVEFVILEPAGPRAGGEGQERLRSAVTRADAIFCTTPSTAPLFPAEWLTGEEARHKTRYVSAIGSYKLDMRELDPELLRAAASTDLCTYSPHEGAVDGVIAVDSREACALEAGEVVDAELPPSAIVEAGELVNIWRTAGKEAVDRLDAWVSDGFVIYKSVGVGIMDLSLGKVLLDLAREKGVGYRQAQF</sequence>
<dbReference type="InterPro" id="IPR023401">
    <property type="entry name" value="ODC_N"/>
</dbReference>
<dbReference type="Gene3D" id="3.30.1780.10">
    <property type="entry name" value="ornithine cyclodeaminase, domain 1"/>
    <property type="match status" value="1"/>
</dbReference>
<dbReference type="GO" id="GO:0005737">
    <property type="term" value="C:cytoplasm"/>
    <property type="evidence" value="ECO:0007669"/>
    <property type="project" value="TreeGrafter"/>
</dbReference>
<dbReference type="InterPro" id="IPR003462">
    <property type="entry name" value="ODC_Mu_crystall"/>
</dbReference>
<evidence type="ECO:0000313" key="3">
    <source>
        <dbReference type="Proteomes" id="UP001174694"/>
    </source>
</evidence>
<gene>
    <name evidence="2" type="ORF">NKR23_g5999</name>
</gene>
<comment type="caution">
    <text evidence="2">The sequence shown here is derived from an EMBL/GenBank/DDBJ whole genome shotgun (WGS) entry which is preliminary data.</text>
</comment>
<organism evidence="2 3">
    <name type="scientific">Pleurostoma richardsiae</name>
    <dbReference type="NCBI Taxonomy" id="41990"/>
    <lineage>
        <taxon>Eukaryota</taxon>
        <taxon>Fungi</taxon>
        <taxon>Dikarya</taxon>
        <taxon>Ascomycota</taxon>
        <taxon>Pezizomycotina</taxon>
        <taxon>Sordariomycetes</taxon>
        <taxon>Sordariomycetidae</taxon>
        <taxon>Calosphaeriales</taxon>
        <taxon>Pleurostomataceae</taxon>
        <taxon>Pleurostoma</taxon>
    </lineage>
</organism>
<evidence type="ECO:0000256" key="1">
    <source>
        <dbReference type="ARBA" id="ARBA00008903"/>
    </source>
</evidence>
<dbReference type="SUPFAM" id="SSF51735">
    <property type="entry name" value="NAD(P)-binding Rossmann-fold domains"/>
    <property type="match status" value="1"/>
</dbReference>
<name>A0AA38RRF3_9PEZI</name>
<dbReference type="PANTHER" id="PTHR13812:SF19">
    <property type="entry name" value="KETIMINE REDUCTASE MU-CRYSTALLIN"/>
    <property type="match status" value="1"/>
</dbReference>
<accession>A0AA38RRF3</accession>
<dbReference type="InterPro" id="IPR036291">
    <property type="entry name" value="NAD(P)-bd_dom_sf"/>
</dbReference>